<name>A0AAV0A2Y3_PHORO</name>
<evidence type="ECO:0000313" key="4">
    <source>
        <dbReference type="Proteomes" id="UP001152836"/>
    </source>
</evidence>
<dbReference type="InterPro" id="IPR036179">
    <property type="entry name" value="Ig-like_dom_sf"/>
</dbReference>
<gene>
    <name evidence="3" type="primary">AABR07051675.1</name>
    <name evidence="3" type="ORF">PHOROB_LOCUS14559</name>
</gene>
<dbReference type="SMART" id="SM00406">
    <property type="entry name" value="IGv"/>
    <property type="match status" value="1"/>
</dbReference>
<dbReference type="InterPro" id="IPR013106">
    <property type="entry name" value="Ig_V-set"/>
</dbReference>
<accession>A0AAV0A2Y3</accession>
<dbReference type="PROSITE" id="PS50835">
    <property type="entry name" value="IG_LIKE"/>
    <property type="match status" value="1"/>
</dbReference>
<comment type="caution">
    <text evidence="3">The sequence shown here is derived from an EMBL/GenBank/DDBJ whole genome shotgun (WGS) entry which is preliminary data.</text>
</comment>
<dbReference type="InterPro" id="IPR007110">
    <property type="entry name" value="Ig-like_dom"/>
</dbReference>
<dbReference type="Gene3D" id="2.60.40.10">
    <property type="entry name" value="Immunoglobulins"/>
    <property type="match status" value="1"/>
</dbReference>
<dbReference type="FunFam" id="2.60.40.10:FF:001826">
    <property type="entry name" value="Immunoglobulin kappa chain variable 4-91"/>
    <property type="match status" value="1"/>
</dbReference>
<feature type="signal peptide" evidence="1">
    <location>
        <begin position="1"/>
        <end position="20"/>
    </location>
</feature>
<dbReference type="EMBL" id="CALSGD010001555">
    <property type="protein sequence ID" value="CAH7141873.1"/>
    <property type="molecule type" value="Genomic_DNA"/>
</dbReference>
<dbReference type="SUPFAM" id="SSF48726">
    <property type="entry name" value="Immunoglobulin"/>
    <property type="match status" value="1"/>
</dbReference>
<evidence type="ECO:0000256" key="1">
    <source>
        <dbReference type="SAM" id="SignalP"/>
    </source>
</evidence>
<feature type="domain" description="Ig-like" evidence="2">
    <location>
        <begin position="20"/>
        <end position="129"/>
    </location>
</feature>
<dbReference type="InterPro" id="IPR013783">
    <property type="entry name" value="Ig-like_fold"/>
</dbReference>
<dbReference type="SMART" id="SM00409">
    <property type="entry name" value="IG"/>
    <property type="match status" value="1"/>
</dbReference>
<dbReference type="InterPro" id="IPR003599">
    <property type="entry name" value="Ig_sub"/>
</dbReference>
<dbReference type="InterPro" id="IPR050150">
    <property type="entry name" value="IgV_Light_Chain"/>
</dbReference>
<dbReference type="Pfam" id="PF07686">
    <property type="entry name" value="V-set"/>
    <property type="match status" value="1"/>
</dbReference>
<keyword evidence="1" id="KW-0732">Signal</keyword>
<proteinExistence type="predicted"/>
<evidence type="ECO:0000313" key="3">
    <source>
        <dbReference type="EMBL" id="CAH7141873.1"/>
    </source>
</evidence>
<keyword evidence="4" id="KW-1185">Reference proteome</keyword>
<evidence type="ECO:0000259" key="2">
    <source>
        <dbReference type="PROSITE" id="PS50835"/>
    </source>
</evidence>
<dbReference type="PANTHER" id="PTHR23267">
    <property type="entry name" value="IMMUNOGLOBULIN LIGHT CHAIN"/>
    <property type="match status" value="1"/>
</dbReference>
<feature type="chain" id="PRO_5043482658" evidence="1">
    <location>
        <begin position="21"/>
        <end position="147"/>
    </location>
</feature>
<reference evidence="3" key="1">
    <citation type="submission" date="2022-06" db="EMBL/GenBank/DDBJ databases">
        <authorList>
            <person name="Andreotti S."/>
            <person name="Wyler E."/>
        </authorList>
    </citation>
    <scope>NUCLEOTIDE SEQUENCE</scope>
</reference>
<dbReference type="AlphaFoldDB" id="A0AAV0A2Y3"/>
<protein>
    <submittedName>
        <fullName evidence="3">AABR07051675.1 protein</fullName>
    </submittedName>
</protein>
<organism evidence="3 4">
    <name type="scientific">Phodopus roborovskii</name>
    <name type="common">Roborovski's desert hamster</name>
    <name type="synonym">Cricetulus roborovskii</name>
    <dbReference type="NCBI Taxonomy" id="109678"/>
    <lineage>
        <taxon>Eukaryota</taxon>
        <taxon>Metazoa</taxon>
        <taxon>Chordata</taxon>
        <taxon>Craniata</taxon>
        <taxon>Vertebrata</taxon>
        <taxon>Euteleostomi</taxon>
        <taxon>Mammalia</taxon>
        <taxon>Eutheria</taxon>
        <taxon>Euarchontoglires</taxon>
        <taxon>Glires</taxon>
        <taxon>Rodentia</taxon>
        <taxon>Myomorpha</taxon>
        <taxon>Muroidea</taxon>
        <taxon>Cricetidae</taxon>
        <taxon>Cricetinae</taxon>
        <taxon>Phodopus</taxon>
    </lineage>
</organism>
<sequence>MDFWVQIFSFMLISVTGSRADIVLTQSPASKAVSQGEKVTITCSASSSVSTNYLHWYQQKPGAAPKLLIYQTSNLASGVPTRFSGSGSGTSYSLTISSIEAGDAATYYCQQTDSYPYPQCCRLEQKPLTNLEPSCFLLEMKYSQVFQ</sequence>
<dbReference type="Proteomes" id="UP001152836">
    <property type="component" value="Unassembled WGS sequence"/>
</dbReference>